<proteinExistence type="predicted"/>
<comment type="caution">
    <text evidence="2">The sequence shown here is derived from an EMBL/GenBank/DDBJ whole genome shotgun (WGS) entry which is preliminary data.</text>
</comment>
<dbReference type="AlphaFoldDB" id="A0A552PQP7"/>
<feature type="domain" description="Histone H2A C-terminal" evidence="1">
    <location>
        <begin position="2"/>
        <end position="14"/>
    </location>
</feature>
<gene>
    <name evidence="2" type="ORF">EWV53_17150</name>
</gene>
<organism evidence="2 3">
    <name type="scientific">Microcystis panniformis Mp_MB_F_20051200_S9</name>
    <dbReference type="NCBI Taxonomy" id="2486223"/>
    <lineage>
        <taxon>Bacteria</taxon>
        <taxon>Bacillati</taxon>
        <taxon>Cyanobacteriota</taxon>
        <taxon>Cyanophyceae</taxon>
        <taxon>Oscillatoriophycideae</taxon>
        <taxon>Chroococcales</taxon>
        <taxon>Microcystaceae</taxon>
        <taxon>Microcystis</taxon>
    </lineage>
</organism>
<evidence type="ECO:0000313" key="3">
    <source>
        <dbReference type="Proteomes" id="UP000317165"/>
    </source>
</evidence>
<dbReference type="Proteomes" id="UP000317165">
    <property type="component" value="Unassembled WGS sequence"/>
</dbReference>
<reference evidence="2 3" key="1">
    <citation type="submission" date="2019-01" db="EMBL/GenBank/DDBJ databases">
        <title>Coherence of Microcystis species and biogeography revealed through population genomics.</title>
        <authorList>
            <person name="Perez-Carrascal O.M."/>
            <person name="Terrat Y."/>
            <person name="Giani A."/>
            <person name="Fortin N."/>
            <person name="Tromas N."/>
            <person name="Shapiro B.J."/>
        </authorList>
    </citation>
    <scope>NUCLEOTIDE SEQUENCE [LARGE SCALE GENOMIC DNA]</scope>
    <source>
        <strain evidence="2">Mp_MB_F_20051200_S9</strain>
    </source>
</reference>
<evidence type="ECO:0000259" key="1">
    <source>
        <dbReference type="Pfam" id="PF16211"/>
    </source>
</evidence>
<dbReference type="Pfam" id="PF16211">
    <property type="entry name" value="Histone_H2A_C"/>
    <property type="match status" value="1"/>
</dbReference>
<dbReference type="InterPro" id="IPR032454">
    <property type="entry name" value="Histone_H2A_C"/>
</dbReference>
<accession>A0A552PQP7</accession>
<evidence type="ECO:0000313" key="2">
    <source>
        <dbReference type="EMBL" id="TRV59282.1"/>
    </source>
</evidence>
<protein>
    <recommendedName>
        <fullName evidence="1">Histone H2A C-terminal domain-containing protein</fullName>
    </recommendedName>
</protein>
<dbReference type="EMBL" id="SFAC01000201">
    <property type="protein sequence ID" value="TRV59282.1"/>
    <property type="molecule type" value="Genomic_DNA"/>
</dbReference>
<name>A0A552PQP7_9CHRO</name>
<sequence length="17" mass="1923">MEPNKLLKSVTISQDGY</sequence>